<organism evidence="1">
    <name type="scientific">Arundo donax</name>
    <name type="common">Giant reed</name>
    <name type="synonym">Donax arundinaceus</name>
    <dbReference type="NCBI Taxonomy" id="35708"/>
    <lineage>
        <taxon>Eukaryota</taxon>
        <taxon>Viridiplantae</taxon>
        <taxon>Streptophyta</taxon>
        <taxon>Embryophyta</taxon>
        <taxon>Tracheophyta</taxon>
        <taxon>Spermatophyta</taxon>
        <taxon>Magnoliopsida</taxon>
        <taxon>Liliopsida</taxon>
        <taxon>Poales</taxon>
        <taxon>Poaceae</taxon>
        <taxon>PACMAD clade</taxon>
        <taxon>Arundinoideae</taxon>
        <taxon>Arundineae</taxon>
        <taxon>Arundo</taxon>
    </lineage>
</organism>
<name>A0A0A8ZPB5_ARUDO</name>
<protein>
    <submittedName>
        <fullName evidence="1">Uncharacterized protein</fullName>
    </submittedName>
</protein>
<sequence>MLRRIPGDLHGRGGGGEICLVASRFRRFSADACNLTVEEYRRGGDLVCRVYWIWDDRSGGSVSL</sequence>
<reference evidence="1" key="1">
    <citation type="submission" date="2014-09" db="EMBL/GenBank/DDBJ databases">
        <authorList>
            <person name="Magalhaes I.L.F."/>
            <person name="Oliveira U."/>
            <person name="Santos F.R."/>
            <person name="Vidigal T.H.D.A."/>
            <person name="Brescovit A.D."/>
            <person name="Santos A.J."/>
        </authorList>
    </citation>
    <scope>NUCLEOTIDE SEQUENCE</scope>
    <source>
        <tissue evidence="1">Shoot tissue taken approximately 20 cm above the soil surface</tissue>
    </source>
</reference>
<dbReference type="AlphaFoldDB" id="A0A0A8ZPB5"/>
<dbReference type="EMBL" id="GBRH01256621">
    <property type="protein sequence ID" value="JAD41274.1"/>
    <property type="molecule type" value="Transcribed_RNA"/>
</dbReference>
<reference evidence="1" key="2">
    <citation type="journal article" date="2015" name="Data Brief">
        <title>Shoot transcriptome of the giant reed, Arundo donax.</title>
        <authorList>
            <person name="Barrero R.A."/>
            <person name="Guerrero F.D."/>
            <person name="Moolhuijzen P."/>
            <person name="Goolsby J.A."/>
            <person name="Tidwell J."/>
            <person name="Bellgard S.E."/>
            <person name="Bellgard M.I."/>
        </authorList>
    </citation>
    <scope>NUCLEOTIDE SEQUENCE</scope>
    <source>
        <tissue evidence="1">Shoot tissue taken approximately 20 cm above the soil surface</tissue>
    </source>
</reference>
<evidence type="ECO:0000313" key="1">
    <source>
        <dbReference type="EMBL" id="JAD41274.1"/>
    </source>
</evidence>
<accession>A0A0A8ZPB5</accession>
<proteinExistence type="predicted"/>